<dbReference type="Proteomes" id="UP001223144">
    <property type="component" value="Unassembled WGS sequence"/>
</dbReference>
<evidence type="ECO:0000313" key="1">
    <source>
        <dbReference type="EMBL" id="MDH2390792.1"/>
    </source>
</evidence>
<protein>
    <recommendedName>
        <fullName evidence="3">ATP-grasp domain-containing protein</fullName>
    </recommendedName>
</protein>
<accession>A0ABT6HPZ7</accession>
<comment type="caution">
    <text evidence="1">The sequence shown here is derived from an EMBL/GenBank/DDBJ whole genome shotgun (WGS) entry which is preliminary data.</text>
</comment>
<reference evidence="1 2" key="1">
    <citation type="submission" date="2023-04" db="EMBL/GenBank/DDBJ databases">
        <title>Streptomyces chengmaiensis sp. nov. isolated from the stem of mangrove plant in Hainan.</title>
        <authorList>
            <person name="Huang X."/>
            <person name="Zhou S."/>
            <person name="Chu X."/>
            <person name="Xie Y."/>
            <person name="Lin Y."/>
        </authorList>
    </citation>
    <scope>NUCLEOTIDE SEQUENCE [LARGE SCALE GENOMIC DNA]</scope>
    <source>
        <strain evidence="1 2">HNM0663</strain>
    </source>
</reference>
<sequence>MTSTVSAAAGSLLPWEHRWFREEGQVRRQASPRLSGARVHALLCEETEGAGDSQAGSALPAGPLVLPRRSYEELFHVSRVLLALVRRAVLAQGDGWPARLAAFGLEAADHPLLSGRDNTETEHCAMAARADFVIGQRGPQLLGFDAGGAFDGPVRAHGLSRAWRRAYAADGAAAVIVGADPLACRAEAFAEVCARRSLPKAVALVGPPDDRATGVACDRFRHAGFTADCFEPRQLPEALGRPGALRYPLGLLTTAVHGGGLQAVLRAQRAGLLLLPPQSSALLADDRALALVSEQRPWMTRAERRLVERHLPWTRITLPGRTWWREGEYELPALLLRERERFVLKPGPADRGRGAVIGRHSGPSAWEEAVGRAFTDGDGVVQEYVEPQPCALELTDGTATWTARILPVLSPMLFNGRAGGCLAQFAPDGTAAAPEARTGTRTATGMVDTAVLTRP</sequence>
<evidence type="ECO:0000313" key="2">
    <source>
        <dbReference type="Proteomes" id="UP001223144"/>
    </source>
</evidence>
<dbReference type="EMBL" id="JARWBG010000021">
    <property type="protein sequence ID" value="MDH2390792.1"/>
    <property type="molecule type" value="Genomic_DNA"/>
</dbReference>
<dbReference type="SUPFAM" id="SSF56059">
    <property type="entry name" value="Glutathione synthetase ATP-binding domain-like"/>
    <property type="match status" value="1"/>
</dbReference>
<dbReference type="RefSeq" id="WP_279929445.1">
    <property type="nucleotide sequence ID" value="NZ_JARWBG010000021.1"/>
</dbReference>
<gene>
    <name evidence="1" type="ORF">QCN29_18750</name>
</gene>
<keyword evidence="2" id="KW-1185">Reference proteome</keyword>
<evidence type="ECO:0008006" key="3">
    <source>
        <dbReference type="Google" id="ProtNLM"/>
    </source>
</evidence>
<proteinExistence type="predicted"/>
<organism evidence="1 2">
    <name type="scientific">Streptomyces chengmaiensis</name>
    <dbReference type="NCBI Taxonomy" id="3040919"/>
    <lineage>
        <taxon>Bacteria</taxon>
        <taxon>Bacillati</taxon>
        <taxon>Actinomycetota</taxon>
        <taxon>Actinomycetes</taxon>
        <taxon>Kitasatosporales</taxon>
        <taxon>Streptomycetaceae</taxon>
        <taxon>Streptomyces</taxon>
    </lineage>
</organism>
<name>A0ABT6HPZ7_9ACTN</name>